<sequence length="90" mass="9662">MEVGVYGSGGGVWAKGLGDRRKGVDFGVMGFGRDGLRFGLRKRVEEGERMDEKKKERKTEENRGKDGAAAAAGLGGGGKLTVTEKEEWSN</sequence>
<feature type="region of interest" description="Disordered" evidence="1">
    <location>
        <begin position="43"/>
        <end position="90"/>
    </location>
</feature>
<proteinExistence type="predicted"/>
<dbReference type="EMBL" id="JAAIUW010000290">
    <property type="protein sequence ID" value="KAF7800625.1"/>
    <property type="molecule type" value="Genomic_DNA"/>
</dbReference>
<comment type="caution">
    <text evidence="2">The sequence shown here is derived from an EMBL/GenBank/DDBJ whole genome shotgun (WGS) entry which is preliminary data.</text>
</comment>
<protein>
    <submittedName>
        <fullName evidence="2">Uncharacterized protein</fullName>
    </submittedName>
</protein>
<name>A0A834SE28_9FABA</name>
<organism evidence="2 3">
    <name type="scientific">Senna tora</name>
    <dbReference type="NCBI Taxonomy" id="362788"/>
    <lineage>
        <taxon>Eukaryota</taxon>
        <taxon>Viridiplantae</taxon>
        <taxon>Streptophyta</taxon>
        <taxon>Embryophyta</taxon>
        <taxon>Tracheophyta</taxon>
        <taxon>Spermatophyta</taxon>
        <taxon>Magnoliopsida</taxon>
        <taxon>eudicotyledons</taxon>
        <taxon>Gunneridae</taxon>
        <taxon>Pentapetalae</taxon>
        <taxon>rosids</taxon>
        <taxon>fabids</taxon>
        <taxon>Fabales</taxon>
        <taxon>Fabaceae</taxon>
        <taxon>Caesalpinioideae</taxon>
        <taxon>Cassia clade</taxon>
        <taxon>Senna</taxon>
    </lineage>
</organism>
<evidence type="ECO:0000256" key="1">
    <source>
        <dbReference type="SAM" id="MobiDB-lite"/>
    </source>
</evidence>
<evidence type="ECO:0000313" key="3">
    <source>
        <dbReference type="Proteomes" id="UP000634136"/>
    </source>
</evidence>
<dbReference type="Proteomes" id="UP000634136">
    <property type="component" value="Unassembled WGS sequence"/>
</dbReference>
<keyword evidence="3" id="KW-1185">Reference proteome</keyword>
<accession>A0A834SE28</accession>
<gene>
    <name evidence="2" type="ORF">G2W53_044947</name>
</gene>
<dbReference type="AlphaFoldDB" id="A0A834SE28"/>
<reference evidence="2" key="1">
    <citation type="submission" date="2020-09" db="EMBL/GenBank/DDBJ databases">
        <title>Genome-Enabled Discovery of Anthraquinone Biosynthesis in Senna tora.</title>
        <authorList>
            <person name="Kang S.-H."/>
            <person name="Pandey R.P."/>
            <person name="Lee C.-M."/>
            <person name="Sim J.-S."/>
            <person name="Jeong J.-T."/>
            <person name="Choi B.-S."/>
            <person name="Jung M."/>
            <person name="Ginzburg D."/>
            <person name="Zhao K."/>
            <person name="Won S.Y."/>
            <person name="Oh T.-J."/>
            <person name="Yu Y."/>
            <person name="Kim N.-H."/>
            <person name="Lee O.R."/>
            <person name="Lee T.-H."/>
            <person name="Bashyal P."/>
            <person name="Kim T.-S."/>
            <person name="Lee W.-H."/>
            <person name="Kawkins C."/>
            <person name="Kim C.-K."/>
            <person name="Kim J.S."/>
            <person name="Ahn B.O."/>
            <person name="Rhee S.Y."/>
            <person name="Sohng J.K."/>
        </authorList>
    </citation>
    <scope>NUCLEOTIDE SEQUENCE</scope>
    <source>
        <tissue evidence="2">Leaf</tissue>
    </source>
</reference>
<feature type="compositionally biased region" description="Basic and acidic residues" evidence="1">
    <location>
        <begin position="43"/>
        <end position="66"/>
    </location>
</feature>
<evidence type="ECO:0000313" key="2">
    <source>
        <dbReference type="EMBL" id="KAF7800625.1"/>
    </source>
</evidence>